<reference evidence="1 2" key="1">
    <citation type="submission" date="2015-07" db="EMBL/GenBank/DDBJ databases">
        <title>Draft genome of Bellilinea caldifistulae DSM 17877.</title>
        <authorList>
            <person name="Hemp J."/>
            <person name="Ward L.M."/>
            <person name="Pace L.A."/>
            <person name="Fischer W.W."/>
        </authorList>
    </citation>
    <scope>NUCLEOTIDE SEQUENCE [LARGE SCALE GENOMIC DNA]</scope>
    <source>
        <strain evidence="1 2">GOMI-1</strain>
    </source>
</reference>
<evidence type="ECO:0000313" key="1">
    <source>
        <dbReference type="EMBL" id="KPL78924.1"/>
    </source>
</evidence>
<protein>
    <submittedName>
        <fullName evidence="1">Uncharacterized protein</fullName>
    </submittedName>
</protein>
<dbReference type="AlphaFoldDB" id="A0A0P6YAK6"/>
<accession>A0A0P6YAK6</accession>
<dbReference type="RefSeq" id="WP_061912986.1">
    <property type="nucleotide sequence ID" value="NZ_DF967971.1"/>
</dbReference>
<sequence>MPEGFTLNRGWVLVLKDGRVVVDWGENVFQDLASGQFIESVDLIGSHTIRDEELAWLKRTGQVLDYDAGQVFLGSLPERRRKPLD</sequence>
<dbReference type="STRING" id="360411.AC812_00540"/>
<dbReference type="Proteomes" id="UP000050514">
    <property type="component" value="Unassembled WGS sequence"/>
</dbReference>
<comment type="caution">
    <text evidence="1">The sequence shown here is derived from an EMBL/GenBank/DDBJ whole genome shotgun (WGS) entry which is preliminary data.</text>
</comment>
<name>A0A0P6YAK6_9CHLR</name>
<gene>
    <name evidence="1" type="ORF">AC812_00540</name>
</gene>
<proteinExistence type="predicted"/>
<organism evidence="1 2">
    <name type="scientific">Bellilinea caldifistulae</name>
    <dbReference type="NCBI Taxonomy" id="360411"/>
    <lineage>
        <taxon>Bacteria</taxon>
        <taxon>Bacillati</taxon>
        <taxon>Chloroflexota</taxon>
        <taxon>Anaerolineae</taxon>
        <taxon>Anaerolineales</taxon>
        <taxon>Anaerolineaceae</taxon>
        <taxon>Bellilinea</taxon>
    </lineage>
</organism>
<dbReference type="EMBL" id="LGHJ01000002">
    <property type="protein sequence ID" value="KPL78924.1"/>
    <property type="molecule type" value="Genomic_DNA"/>
</dbReference>
<evidence type="ECO:0000313" key="2">
    <source>
        <dbReference type="Proteomes" id="UP000050514"/>
    </source>
</evidence>
<keyword evidence="2" id="KW-1185">Reference proteome</keyword>
<dbReference type="OrthoDB" id="166938at2"/>